<feature type="domain" description="BHLH" evidence="6">
    <location>
        <begin position="20"/>
        <end position="79"/>
    </location>
</feature>
<dbReference type="InterPro" id="IPR050370">
    <property type="entry name" value="HES_HEY"/>
</dbReference>
<feature type="region of interest" description="Disordered" evidence="5">
    <location>
        <begin position="633"/>
        <end position="667"/>
    </location>
</feature>
<reference evidence="7 8" key="1">
    <citation type="journal article" date="2024" name="BMC Genomics">
        <title>Genome assembly of redclaw crayfish (Cherax quadricarinatus) provides insights into its immune adaptation and hypoxia tolerance.</title>
        <authorList>
            <person name="Liu Z."/>
            <person name="Zheng J."/>
            <person name="Li H."/>
            <person name="Fang K."/>
            <person name="Wang S."/>
            <person name="He J."/>
            <person name="Zhou D."/>
            <person name="Weng S."/>
            <person name="Chi M."/>
            <person name="Gu Z."/>
            <person name="He J."/>
            <person name="Li F."/>
            <person name="Wang M."/>
        </authorList>
    </citation>
    <scope>NUCLEOTIDE SEQUENCE [LARGE SCALE GENOMIC DNA]</scope>
    <source>
        <strain evidence="7">ZL_2023a</strain>
    </source>
</reference>
<organism evidence="7 8">
    <name type="scientific">Cherax quadricarinatus</name>
    <name type="common">Australian red claw crayfish</name>
    <dbReference type="NCBI Taxonomy" id="27406"/>
    <lineage>
        <taxon>Eukaryota</taxon>
        <taxon>Metazoa</taxon>
        <taxon>Ecdysozoa</taxon>
        <taxon>Arthropoda</taxon>
        <taxon>Crustacea</taxon>
        <taxon>Multicrustacea</taxon>
        <taxon>Malacostraca</taxon>
        <taxon>Eumalacostraca</taxon>
        <taxon>Eucarida</taxon>
        <taxon>Decapoda</taxon>
        <taxon>Pleocyemata</taxon>
        <taxon>Astacidea</taxon>
        <taxon>Parastacoidea</taxon>
        <taxon>Parastacidae</taxon>
        <taxon>Cherax</taxon>
    </lineage>
</organism>
<comment type="caution">
    <text evidence="7">The sequence shown here is derived from an EMBL/GenBank/DDBJ whole genome shotgun (WGS) entry which is preliminary data.</text>
</comment>
<feature type="compositionally biased region" description="Polar residues" evidence="5">
    <location>
        <begin position="128"/>
        <end position="146"/>
    </location>
</feature>
<dbReference type="AlphaFoldDB" id="A0AAW0WB71"/>
<dbReference type="Gene3D" id="4.10.280.10">
    <property type="entry name" value="Helix-loop-helix DNA-binding domain"/>
    <property type="match status" value="1"/>
</dbReference>
<feature type="region of interest" description="Disordered" evidence="5">
    <location>
        <begin position="474"/>
        <end position="534"/>
    </location>
</feature>
<keyword evidence="3" id="KW-0804">Transcription</keyword>
<reference evidence="7" key="2">
    <citation type="submission" date="2024-01" db="EMBL/GenBank/DDBJ databases">
        <authorList>
            <person name="He J."/>
            <person name="Wang M."/>
            <person name="Zheng J."/>
            <person name="Liu Z."/>
        </authorList>
    </citation>
    <scope>NUCLEOTIDE SEQUENCE</scope>
    <source>
        <strain evidence="7">ZL_2023a</strain>
        <tissue evidence="7">Muscle</tissue>
    </source>
</reference>
<evidence type="ECO:0000256" key="3">
    <source>
        <dbReference type="ARBA" id="ARBA00023163"/>
    </source>
</evidence>
<keyword evidence="4" id="KW-0539">Nucleus</keyword>
<feature type="compositionally biased region" description="Low complexity" evidence="5">
    <location>
        <begin position="639"/>
        <end position="650"/>
    </location>
</feature>
<dbReference type="EMBL" id="JARKIK010000072">
    <property type="protein sequence ID" value="KAK8728241.1"/>
    <property type="molecule type" value="Genomic_DNA"/>
</dbReference>
<dbReference type="Proteomes" id="UP001445076">
    <property type="component" value="Unassembled WGS sequence"/>
</dbReference>
<dbReference type="GO" id="GO:0005634">
    <property type="term" value="C:nucleus"/>
    <property type="evidence" value="ECO:0007669"/>
    <property type="project" value="UniProtKB-SubCell"/>
</dbReference>
<dbReference type="GO" id="GO:0046983">
    <property type="term" value="F:protein dimerization activity"/>
    <property type="evidence" value="ECO:0007669"/>
    <property type="project" value="InterPro"/>
</dbReference>
<dbReference type="Pfam" id="PF00010">
    <property type="entry name" value="HLH"/>
    <property type="match status" value="1"/>
</dbReference>
<dbReference type="PANTHER" id="PTHR10985">
    <property type="entry name" value="BASIC HELIX-LOOP-HELIX TRANSCRIPTION FACTOR, HES-RELATED"/>
    <property type="match status" value="1"/>
</dbReference>
<evidence type="ECO:0000259" key="6">
    <source>
        <dbReference type="PROSITE" id="PS50888"/>
    </source>
</evidence>
<feature type="region of interest" description="Disordered" evidence="5">
    <location>
        <begin position="82"/>
        <end position="170"/>
    </location>
</feature>
<gene>
    <name evidence="7" type="ORF">OTU49_009188</name>
</gene>
<protein>
    <recommendedName>
        <fullName evidence="6">BHLH domain-containing protein</fullName>
    </recommendedName>
</protein>
<dbReference type="SUPFAM" id="SSF47459">
    <property type="entry name" value="HLH, helix-loop-helix DNA-binding domain"/>
    <property type="match status" value="1"/>
</dbReference>
<feature type="compositionally biased region" description="Basic and acidic residues" evidence="5">
    <location>
        <begin position="18"/>
        <end position="31"/>
    </location>
</feature>
<accession>A0AAW0WB71</accession>
<evidence type="ECO:0000256" key="4">
    <source>
        <dbReference type="ARBA" id="ARBA00023242"/>
    </source>
</evidence>
<dbReference type="InterPro" id="IPR011598">
    <property type="entry name" value="bHLH_dom"/>
</dbReference>
<proteinExistence type="predicted"/>
<evidence type="ECO:0000256" key="2">
    <source>
        <dbReference type="ARBA" id="ARBA00023015"/>
    </source>
</evidence>
<evidence type="ECO:0000313" key="7">
    <source>
        <dbReference type="EMBL" id="KAK8728242.1"/>
    </source>
</evidence>
<comment type="subcellular location">
    <subcellularLocation>
        <location evidence="1">Nucleus</location>
    </subcellularLocation>
</comment>
<feature type="compositionally biased region" description="Polar residues" evidence="5">
    <location>
        <begin position="264"/>
        <end position="287"/>
    </location>
</feature>
<evidence type="ECO:0000256" key="5">
    <source>
        <dbReference type="SAM" id="MobiDB-lite"/>
    </source>
</evidence>
<evidence type="ECO:0000256" key="1">
    <source>
        <dbReference type="ARBA" id="ARBA00004123"/>
    </source>
</evidence>
<feature type="region of interest" description="Disordered" evidence="5">
    <location>
        <begin position="598"/>
        <end position="618"/>
    </location>
</feature>
<feature type="compositionally biased region" description="Polar residues" evidence="5">
    <location>
        <begin position="295"/>
        <end position="311"/>
    </location>
</feature>
<evidence type="ECO:0000313" key="8">
    <source>
        <dbReference type="Proteomes" id="UP001445076"/>
    </source>
</evidence>
<feature type="compositionally biased region" description="Pro residues" evidence="5">
    <location>
        <begin position="651"/>
        <end position="662"/>
    </location>
</feature>
<sequence length="711" mass="76318">MALQAGDNIRPKVPRPPSETRKIRKPLMERKRRERINTSLNDLATLLTEARLVKSEAGRPTKLEKADILELTVKHMLSLKGRAGGAWQGTDPTSPTSKSHEEALKGSSAEGVIPQGRPAVQEYDVPQGGTSPLGSVPQGNNSTQRGPVSGEDTIPQGAKVQQGDGTAQDDANAQGIVAQRSTSSPVTNAMTLQASEDKVSAVVAQGTAPTMCPTGKDENYRLGFKRCMSAIDSAMKQYLENQQDNIRPRLLQHLHNFLMMMEGKNSTSSGDTEYASTSTSKISTQGQPPAHATAPSKTVTSSFKGEASSSPVTGITLVPTRLPGGGLAFVIQGPLDPSVLLRTAEDIKNLDSQNVSKIGIRNVKAEVQHPPAATTAGTVVSNTVQVSSATATPAKLEPGKVKTEKSKCENMNDISKPSCTENPLMEEQTFTTAPGKLTANSEVNCSESSISASSPVTSVTPLIPSVKVTSFNKPAEKSASKQNLHRLPPTPPTPPTRGTLPRTSPPLSTPTTARRHRTNILPRPTLPINSSGSHFLPPTLQTPSPQREQLQHTTITTPTSPTLIKEGSPSASISVGQDTHQRYLEVTPSTTRVCGVHTLTPETTPPGPNTHKLPQSSLPTPKTCQNIYMMPLTPPSPPTSRILQPAALSKSPPPPPPPPLMPPLQEEEAMEQGEEVAMDVLMMDVLEDQHERRQHNNMPFDLSLRRMWRPW</sequence>
<keyword evidence="8" id="KW-1185">Reference proteome</keyword>
<dbReference type="EMBL" id="JARKIK010000072">
    <property type="protein sequence ID" value="KAK8728242.1"/>
    <property type="molecule type" value="Genomic_DNA"/>
</dbReference>
<keyword evidence="2" id="KW-0805">Transcription regulation</keyword>
<name>A0AAW0WB71_CHEQU</name>
<dbReference type="SMART" id="SM00353">
    <property type="entry name" value="HLH"/>
    <property type="match status" value="1"/>
</dbReference>
<feature type="region of interest" description="Disordered" evidence="5">
    <location>
        <begin position="263"/>
        <end position="311"/>
    </location>
</feature>
<feature type="region of interest" description="Disordered" evidence="5">
    <location>
        <begin position="1"/>
        <end position="36"/>
    </location>
</feature>
<dbReference type="PROSITE" id="PS50888">
    <property type="entry name" value="BHLH"/>
    <property type="match status" value="1"/>
</dbReference>
<dbReference type="InterPro" id="IPR036638">
    <property type="entry name" value="HLH_DNA-bd_sf"/>
</dbReference>